<dbReference type="PANTHER" id="PTHR33608:SF6">
    <property type="entry name" value="BLL2464 PROTEIN"/>
    <property type="match status" value="1"/>
</dbReference>
<accession>A3SM53</accession>
<dbReference type="Proteomes" id="UP000005954">
    <property type="component" value="Unassembled WGS sequence"/>
</dbReference>
<protein>
    <recommendedName>
        <fullName evidence="1">DUF58 domain-containing protein</fullName>
    </recommendedName>
</protein>
<dbReference type="OrthoDB" id="9794556at2"/>
<dbReference type="STRING" id="89187.ISM_09055"/>
<dbReference type="eggNOG" id="COG1721">
    <property type="taxonomic scope" value="Bacteria"/>
</dbReference>
<dbReference type="EMBL" id="AALY01000001">
    <property type="protein sequence ID" value="EAP78434.1"/>
    <property type="molecule type" value="Genomic_DNA"/>
</dbReference>
<evidence type="ECO:0000313" key="2">
    <source>
        <dbReference type="EMBL" id="EAP78434.1"/>
    </source>
</evidence>
<comment type="caution">
    <text evidence="2">The sequence shown here is derived from an EMBL/GenBank/DDBJ whole genome shotgun (WGS) entry which is preliminary data.</text>
</comment>
<keyword evidence="3" id="KW-1185">Reference proteome</keyword>
<feature type="domain" description="DUF58" evidence="1">
    <location>
        <begin position="55"/>
        <end position="258"/>
    </location>
</feature>
<evidence type="ECO:0000259" key="1">
    <source>
        <dbReference type="Pfam" id="PF01882"/>
    </source>
</evidence>
<evidence type="ECO:0000313" key="3">
    <source>
        <dbReference type="Proteomes" id="UP000005954"/>
    </source>
</evidence>
<dbReference type="HOGENOM" id="CLU_054927_3_0_5"/>
<name>A3SM53_ROSNI</name>
<proteinExistence type="predicted"/>
<sequence>MTQPAASGAAGLRSRAETEAARLPALLARADQLAGTVILGDHGRRRSGLGDDFWQYRPLQPGDSRRHIDWRRSARSDAEFVRQREWQIAQSVMLWVDQSAAMGFASTPALPTKGDRARLLALAVAILLDRAGERVGLAGHPLPPRRGAGQLARLAQALLEDQGDDYGAPDLDGLRPHGMALILSDFLGDLGATQRALAAAADRGVRGVLLQILDPEEESFPYRGRTIFQSMTGRLNHETLKASALRPRYLERLAERKAELAALCAATGWHYHCHHTGDSAQKALLWLHRAMGDGLGEGGAR</sequence>
<dbReference type="PANTHER" id="PTHR33608">
    <property type="entry name" value="BLL2464 PROTEIN"/>
    <property type="match status" value="1"/>
</dbReference>
<dbReference type="InterPro" id="IPR002881">
    <property type="entry name" value="DUF58"/>
</dbReference>
<reference evidence="2" key="1">
    <citation type="submission" date="2005-12" db="EMBL/GenBank/DDBJ databases">
        <authorList>
            <person name="Moran M.A."/>
            <person name="Ferriera S."/>
            <person name="Johnson J."/>
            <person name="Kravitz S."/>
            <person name="Halpern A."/>
            <person name="Remington K."/>
            <person name="Beeson K."/>
            <person name="Tran B."/>
            <person name="Rogers Y.-H."/>
            <person name="Friedman R."/>
            <person name="Venter J.C."/>
        </authorList>
    </citation>
    <scope>NUCLEOTIDE SEQUENCE [LARGE SCALE GENOMIC DNA]</scope>
    <source>
        <strain evidence="2">ISM</strain>
    </source>
</reference>
<dbReference type="Pfam" id="PF01882">
    <property type="entry name" value="DUF58"/>
    <property type="match status" value="1"/>
</dbReference>
<organism evidence="2 3">
    <name type="scientific">Roseovarius nubinhibens (strain ATCC BAA-591 / DSM 15170 / ISM)</name>
    <dbReference type="NCBI Taxonomy" id="89187"/>
    <lineage>
        <taxon>Bacteria</taxon>
        <taxon>Pseudomonadati</taxon>
        <taxon>Pseudomonadota</taxon>
        <taxon>Alphaproteobacteria</taxon>
        <taxon>Rhodobacterales</taxon>
        <taxon>Roseobacteraceae</taxon>
        <taxon>Roseovarius</taxon>
    </lineage>
</organism>
<dbReference type="AlphaFoldDB" id="A3SM53"/>
<dbReference type="RefSeq" id="WP_009813833.1">
    <property type="nucleotide sequence ID" value="NZ_CH724156.1"/>
</dbReference>
<gene>
    <name evidence="2" type="ORF">ISM_09055</name>
</gene>